<protein>
    <submittedName>
        <fullName evidence="2">Genomic scaffold, ProqFM164S03</fullName>
    </submittedName>
</protein>
<evidence type="ECO:0000256" key="1">
    <source>
        <dbReference type="SAM" id="MobiDB-lite"/>
    </source>
</evidence>
<evidence type="ECO:0000313" key="2">
    <source>
        <dbReference type="EMBL" id="CDM33282.1"/>
    </source>
</evidence>
<dbReference type="EMBL" id="HG792017">
    <property type="protein sequence ID" value="CDM33282.1"/>
    <property type="molecule type" value="Genomic_DNA"/>
</dbReference>
<name>W6QUT0_PENRF</name>
<gene>
    <name evidence="2" type="ORF">PROQFM164_S03g000006</name>
</gene>
<keyword evidence="3" id="KW-1185">Reference proteome</keyword>
<reference evidence="2" key="1">
    <citation type="journal article" date="2014" name="Nat. Commun.">
        <title>Multiple recent horizontal transfers of a large genomic region in cheese making fungi.</title>
        <authorList>
            <person name="Cheeseman K."/>
            <person name="Ropars J."/>
            <person name="Renault P."/>
            <person name="Dupont J."/>
            <person name="Gouzy J."/>
            <person name="Branca A."/>
            <person name="Abraham A.L."/>
            <person name="Ceppi M."/>
            <person name="Conseiller E."/>
            <person name="Debuchy R."/>
            <person name="Malagnac F."/>
            <person name="Goarin A."/>
            <person name="Silar P."/>
            <person name="Lacoste S."/>
            <person name="Sallet E."/>
            <person name="Bensimon A."/>
            <person name="Giraud T."/>
            <person name="Brygoo Y."/>
        </authorList>
    </citation>
    <scope>NUCLEOTIDE SEQUENCE [LARGE SCALE GENOMIC DNA]</scope>
    <source>
        <strain evidence="2">FM164</strain>
    </source>
</reference>
<evidence type="ECO:0000313" key="3">
    <source>
        <dbReference type="Proteomes" id="UP000030686"/>
    </source>
</evidence>
<dbReference type="AlphaFoldDB" id="W6QUT0"/>
<dbReference type="Proteomes" id="UP000030686">
    <property type="component" value="Unassembled WGS sequence"/>
</dbReference>
<feature type="compositionally biased region" description="Basic and acidic residues" evidence="1">
    <location>
        <begin position="28"/>
        <end position="43"/>
    </location>
</feature>
<organism evidence="2 3">
    <name type="scientific">Penicillium roqueforti (strain FM164)</name>
    <dbReference type="NCBI Taxonomy" id="1365484"/>
    <lineage>
        <taxon>Eukaryota</taxon>
        <taxon>Fungi</taxon>
        <taxon>Dikarya</taxon>
        <taxon>Ascomycota</taxon>
        <taxon>Pezizomycotina</taxon>
        <taxon>Eurotiomycetes</taxon>
        <taxon>Eurotiomycetidae</taxon>
        <taxon>Eurotiales</taxon>
        <taxon>Aspergillaceae</taxon>
        <taxon>Penicillium</taxon>
    </lineage>
</organism>
<sequence length="62" mass="7559">MGTRDLFFLGRQAPRRRRGKMCWNRQRRPQERHVESKPIRPEMDTNMVSFARPMGERFELPN</sequence>
<feature type="region of interest" description="Disordered" evidence="1">
    <location>
        <begin position="25"/>
        <end position="62"/>
    </location>
</feature>
<accession>W6QUT0</accession>
<proteinExistence type="predicted"/>